<sequence>MNHRDLEKYIIQFKEDLKIAETCKNIRTSILDAITKGEYFSSELAAYFVRDNEKAPFKVSPTDPTQVAVLKKLLNALENVEKAISRIENLDINRDRYKIGIYRDLIKAGYNAVHEVAGALELINHSSSDIQEIVAPHIKELMPKIALATSALKKFTPSGSEASDEYVSPEERVGQFVGGAIQQLPHAKYTKDQSLENLSTFIFDLPRRFEALQKLVATGASGIATKSITSPEAYQQAMIQRANETKEYLEKLSTKDGLLGLPSYLGVIRKLVAHSTDLVNTAAPLTKQAYLDAADKLNEIKHDLLPQLLAELEKIEEGMSLKPGTLTDPVLKQMNTYYTQLATQVEAIAQTAGVLDTATEYMDSTLGTMVLYLAGSKGKLDVGEKIKPVEGLTVMMDDRFVEKRKANQATRLNEARYAGQDDTAKEAATRFFNRLNSYNSVHQALCKWSLANVSQSEREALLADYKQFQPHFAAMHPDIDKLIVDSLTLSVGTNIVSRLWSSEYKQLYGSNHFSKVLACKNDVVEHIEQSKAQAGFKAKLINNTMSHAEEVAYAANKKTTKLNATVQPYVPHVFSFEEGKSAEHYHKQGIVAANHVTQLEHAREGAKQFFDYLNEYAQKGEPPRISVNDEPLYKSLTAKDKEFLRVQYKKFQPQLVAMGATFESLNEQLVAILNSPTAHDPKDPPLRLAHVLTQAALIDGKLKTLEDTAKEDREAYLEKEQAQKEKEVTSEPLITKGEDVGKKTLFGMLSELKLSKSVDDFLQVKFQNYLKANLSPDVWKQLPKKEGTDELDLDPKHLPYGALHKDSEEVVMYKQLINSLHYMRVGLKELEALNNTADPTNIFTRTWHLWGAFSALLQNINTSKFHLLEAAGNPGLKAILQEGLDLLAPIKNIPVLGDYVKEPMTKSSSYLTASNEAPQIDVIQAWKDQQKIVERGLASPKVSPSEVAEDTVEVAEDTVEVVEGTVEVVEGTVEVVEGTVEVVQAPQQQAPAPQKTEYVQLIAEKLYQLPVALNRLKGVDNASLSSDEEVKKQIKSFVDGLNGLSFGPGSANKILNTITKFQMQISEIGALSHDLAMARLKEIRSEFGAIFMEAADSAEFHLGLKPGTYADVVKERFDRFYESLIVNVSTEFKRDQDGLALLLDLSDTQKRLAREEKRQNHIIASDPAGVAREKLTSAHYDEFARRIRVFDSLEATNNACDAPSSVLANEYLWLKDRAVSAYDEIQPLLAEVDPKFTADFMDNVSDEFDLQDVLAQVLAVQDKILQPVTTFEKFQLLVRESDFQSEEDQKKFLEYYAELQPYLSKVNYAYNFSSYLRELQDPADFKAQGEKIVAEAPKLQELIKGLEDAKELKIKLCDERIGHLKAMIKNQEEVIGPQRIAAFKEKLFSNYVNANLKSALEAQLGPNAEAFFQYILPELAKKQAAIIDGIEMTQDMEAVIAQRVIGASTNIIAEQKESFKAMQFEQQAQAAVKKSAGESLGFYTEAFLKAIQSDYKQEKAVALNGVEFNEKMGEQIAASVSTVVPMVLEINQELQGSLSKLNKTLETVNSLIEQEQALAEDNPCRAKKLALLTELKEELTQLDVSKESNKADFVNKANALAEERITTAVNYDAIINIYDVLNELKEKITTASMAPEEKEKRLKAISAIQDGLADETSLPFERLEQALSRLSAASEQNVLRSANHYLVGDAYKGQLFDNHLNVTLAEQMRGELGPYTTAFIQQVSSDFMTKKSEIIQDLAVDDQTEAQLVERSKPHWTNVCSKNQDAKDLCTLLNQSLKTISRVIEEEERINKENPGNPGREEKINQLKKYQNILANGDNIPEHERMQYLQRRNAEVQTFLARVPHYDAIIKVHDSLNEMKSYVNSKETSVLIKDKKIEEIAKMQAMLEVDSKEPSERLADVKSHGLSNSCQEVLHQNSDNPFVKLIKKFVSFFTGPTQEETMMSSFKQRLQDIKVPAVEAPQEQSNINLGM</sequence>
<organism evidence="1 2">
    <name type="scientific">Legionella lytica</name>
    <dbReference type="NCBI Taxonomy" id="96232"/>
    <lineage>
        <taxon>Bacteria</taxon>
        <taxon>Pseudomonadati</taxon>
        <taxon>Pseudomonadota</taxon>
        <taxon>Gammaproteobacteria</taxon>
        <taxon>Legionellales</taxon>
        <taxon>Legionellaceae</taxon>
        <taxon>Legionella</taxon>
    </lineage>
</organism>
<dbReference type="RefSeq" id="WP_252579054.1">
    <property type="nucleotide sequence ID" value="NZ_CP071527.1"/>
</dbReference>
<evidence type="ECO:0000313" key="1">
    <source>
        <dbReference type="EMBL" id="USQ12838.1"/>
    </source>
</evidence>
<name>A0ABY4Y5D4_9GAMM</name>
<reference evidence="1" key="1">
    <citation type="submission" date="2021-03" db="EMBL/GenBank/DDBJ databases">
        <title>Legionella lytica PCM 2298.</title>
        <authorList>
            <person name="Koper P."/>
        </authorList>
    </citation>
    <scope>NUCLEOTIDE SEQUENCE</scope>
    <source>
        <strain evidence="1">PCM 2298</strain>
    </source>
</reference>
<accession>A0ABY4Y5D4</accession>
<dbReference type="Proteomes" id="UP001057474">
    <property type="component" value="Chromosome"/>
</dbReference>
<keyword evidence="2" id="KW-1185">Reference proteome</keyword>
<dbReference type="EMBL" id="CP071527">
    <property type="protein sequence ID" value="USQ12838.1"/>
    <property type="molecule type" value="Genomic_DNA"/>
</dbReference>
<evidence type="ECO:0008006" key="3">
    <source>
        <dbReference type="Google" id="ProtNLM"/>
    </source>
</evidence>
<evidence type="ECO:0000313" key="2">
    <source>
        <dbReference type="Proteomes" id="UP001057474"/>
    </source>
</evidence>
<proteinExistence type="predicted"/>
<protein>
    <recommendedName>
        <fullName evidence="3">Protein SidH</fullName>
    </recommendedName>
</protein>
<gene>
    <name evidence="1" type="ORF">J2N86_08980</name>
</gene>